<sequence>MRARTARFVGVSAALAAGAALLLPGTASAIPGPNGTKEVVAAVGSDTIADVTSAVFAAANSSTANTDPDNYVNVPPVLAPGTSFTVPGDKFSPAGTTYNASNPPPNGSTAGKAALAAAASAGNGAVDVARSSSPRSSSDPAEFQYYAFAKDGVSWAASSTGAGAGVTLTLDQLRGIYSGTITNWNQVGGTNAPIAVYLPQVGSGTLSFFTNTVLGFDPTTKPVTINRFQENEGNTIEAGKQSTAIAPYSVAQWVAQGNGVVSDKRAGFFEGTLTGAGSDSAPVSGSAPNFAPAFADGFLGARFVYYVLDTRSPSYGAALNAVGFDDAGPSPLCNGSLASTLSQYGFKPLAADDSGVTCTVG</sequence>
<feature type="domain" description="PBP" evidence="3">
    <location>
        <begin position="104"/>
        <end position="267"/>
    </location>
</feature>
<gene>
    <name evidence="4" type="ORF">ACFSUT_37995</name>
</gene>
<proteinExistence type="predicted"/>
<dbReference type="SUPFAM" id="SSF53850">
    <property type="entry name" value="Periplasmic binding protein-like II"/>
    <property type="match status" value="1"/>
</dbReference>
<keyword evidence="1 2" id="KW-0732">Signal</keyword>
<evidence type="ECO:0000313" key="5">
    <source>
        <dbReference type="Proteomes" id="UP001597542"/>
    </source>
</evidence>
<evidence type="ECO:0000259" key="3">
    <source>
        <dbReference type="Pfam" id="PF12849"/>
    </source>
</evidence>
<comment type="caution">
    <text evidence="4">The sequence shown here is derived from an EMBL/GenBank/DDBJ whole genome shotgun (WGS) entry which is preliminary data.</text>
</comment>
<dbReference type="InterPro" id="IPR050811">
    <property type="entry name" value="Phosphate_ABC_transporter"/>
</dbReference>
<reference evidence="5" key="1">
    <citation type="journal article" date="2019" name="Int. J. Syst. Evol. Microbiol.">
        <title>The Global Catalogue of Microorganisms (GCM) 10K type strain sequencing project: providing services to taxonomists for standard genome sequencing and annotation.</title>
        <authorList>
            <consortium name="The Broad Institute Genomics Platform"/>
            <consortium name="The Broad Institute Genome Sequencing Center for Infectious Disease"/>
            <person name="Wu L."/>
            <person name="Ma J."/>
        </authorList>
    </citation>
    <scope>NUCLEOTIDE SEQUENCE [LARGE SCALE GENOMIC DNA]</scope>
    <source>
        <strain evidence="5">CGMCC 4.7638</strain>
    </source>
</reference>
<dbReference type="RefSeq" id="WP_344285129.1">
    <property type="nucleotide sequence ID" value="NZ_BAAAHV010000022.1"/>
</dbReference>
<evidence type="ECO:0000313" key="4">
    <source>
        <dbReference type="EMBL" id="MFD2486118.1"/>
    </source>
</evidence>
<dbReference type="Gene3D" id="3.40.190.10">
    <property type="entry name" value="Periplasmic binding protein-like II"/>
    <property type="match status" value="1"/>
</dbReference>
<evidence type="ECO:0000256" key="1">
    <source>
        <dbReference type="ARBA" id="ARBA00022729"/>
    </source>
</evidence>
<dbReference type="PANTHER" id="PTHR30570:SF1">
    <property type="entry name" value="PHOSPHATE-BINDING PROTEIN PSTS"/>
    <property type="match status" value="1"/>
</dbReference>
<keyword evidence="5" id="KW-1185">Reference proteome</keyword>
<evidence type="ECO:0000256" key="2">
    <source>
        <dbReference type="SAM" id="SignalP"/>
    </source>
</evidence>
<dbReference type="Pfam" id="PF12849">
    <property type="entry name" value="PBP_like_2"/>
    <property type="match status" value="1"/>
</dbReference>
<feature type="signal peptide" evidence="2">
    <location>
        <begin position="1"/>
        <end position="29"/>
    </location>
</feature>
<dbReference type="InterPro" id="IPR024370">
    <property type="entry name" value="PBP_domain"/>
</dbReference>
<dbReference type="EMBL" id="JBHUKQ010000019">
    <property type="protein sequence ID" value="MFD2486118.1"/>
    <property type="molecule type" value="Genomic_DNA"/>
</dbReference>
<protein>
    <submittedName>
        <fullName evidence="4">Substrate-binding domain-containing protein</fullName>
    </submittedName>
</protein>
<dbReference type="PANTHER" id="PTHR30570">
    <property type="entry name" value="PERIPLASMIC PHOSPHATE BINDING COMPONENT OF PHOSPHATE ABC TRANSPORTER"/>
    <property type="match status" value="1"/>
</dbReference>
<organism evidence="4 5">
    <name type="scientific">Amycolatopsis albidoflavus</name>
    <dbReference type="NCBI Taxonomy" id="102226"/>
    <lineage>
        <taxon>Bacteria</taxon>
        <taxon>Bacillati</taxon>
        <taxon>Actinomycetota</taxon>
        <taxon>Actinomycetes</taxon>
        <taxon>Pseudonocardiales</taxon>
        <taxon>Pseudonocardiaceae</taxon>
        <taxon>Amycolatopsis</taxon>
    </lineage>
</organism>
<name>A0ABW5IAU1_9PSEU</name>
<dbReference type="Proteomes" id="UP001597542">
    <property type="component" value="Unassembled WGS sequence"/>
</dbReference>
<accession>A0ABW5IAU1</accession>
<feature type="chain" id="PRO_5047187710" evidence="2">
    <location>
        <begin position="30"/>
        <end position="361"/>
    </location>
</feature>